<dbReference type="InterPro" id="IPR011016">
    <property type="entry name" value="Znf_RING-CH"/>
</dbReference>
<keyword evidence="15" id="KW-1185">Reference proteome</keyword>
<gene>
    <name evidence="14" type="ORF">CAEBREN_21610</name>
</gene>
<feature type="transmembrane region" description="Helical" evidence="11">
    <location>
        <begin position="175"/>
        <end position="202"/>
    </location>
</feature>
<keyword evidence="4" id="KW-0479">Metal-binding</keyword>
<comment type="subcellular location">
    <subcellularLocation>
        <location evidence="1">Membrane</location>
        <topology evidence="1">Multi-pass membrane protein</topology>
    </subcellularLocation>
</comment>
<dbReference type="SUPFAM" id="SSF57850">
    <property type="entry name" value="RING/U-box"/>
    <property type="match status" value="1"/>
</dbReference>
<evidence type="ECO:0000256" key="4">
    <source>
        <dbReference type="ARBA" id="ARBA00022723"/>
    </source>
</evidence>
<dbReference type="Proteomes" id="UP000008068">
    <property type="component" value="Unassembled WGS sequence"/>
</dbReference>
<dbReference type="InterPro" id="IPR001841">
    <property type="entry name" value="Znf_RING"/>
</dbReference>
<evidence type="ECO:0000256" key="5">
    <source>
        <dbReference type="ARBA" id="ARBA00022771"/>
    </source>
</evidence>
<dbReference type="InterPro" id="IPR013083">
    <property type="entry name" value="Znf_RING/FYVE/PHD"/>
</dbReference>
<dbReference type="PANTHER" id="PTHR46065:SF5">
    <property type="entry name" value="RING-CH-TYPE DOMAIN-CONTAINING PROTEIN"/>
    <property type="match status" value="1"/>
</dbReference>
<dbReference type="AlphaFoldDB" id="G0PCH6"/>
<evidence type="ECO:0000256" key="1">
    <source>
        <dbReference type="ARBA" id="ARBA00004141"/>
    </source>
</evidence>
<evidence type="ECO:0000256" key="9">
    <source>
        <dbReference type="ARBA" id="ARBA00023136"/>
    </source>
</evidence>
<sequence length="448" mass="50621">MEDFNTSLGPAVCRICMCGETSIPYLGKQAGEPLISPCRCSGTMGLFHRSCLEHWLTLTRTTNCEICKFSFKIKQKSRNFIDYIRQKGYKKVRTEPDNRNPFVDISFILVISPLACIALFLCVRGAALAGQKYHFAFENRDNDENGRNLEIRNETSMGTVTKTAETFYPNDFSEFALFVFVAVVLFFSYMIFLVVTLGNHVVQYKKWQAKNKIMFVVDQLDAEQSLHYNPSWKKQNRSWKTRISQAWRKLRGKPIRVLYPEIARNAIPIEPIVGISPVLVAHFNQTAMDSDNTHNHDASRNAIPFSVRSPERAIQIGRTSTPQMYAEYAEKPDNLALSPIGLDDLFANSVSPRKMSASAPSGRNDMRKSQSVYSVCSSFGTGVTSCSTPVPRKLTPSPNSVSTFKSTCSDELEVCDDESDDTLIEESQRGRFHVEKIKTPPLPKNHKY</sequence>
<dbReference type="PANTHER" id="PTHR46065">
    <property type="entry name" value="E3 UBIQUITIN-PROTEIN LIGASE MARCH 2/3 FAMILY MEMBER"/>
    <property type="match status" value="1"/>
</dbReference>
<proteinExistence type="predicted"/>
<evidence type="ECO:0000256" key="8">
    <source>
        <dbReference type="ARBA" id="ARBA00022989"/>
    </source>
</evidence>
<reference evidence="15" key="1">
    <citation type="submission" date="2011-07" db="EMBL/GenBank/DDBJ databases">
        <authorList>
            <consortium name="Caenorhabditis brenneri Sequencing and Analysis Consortium"/>
            <person name="Wilson R.K."/>
        </authorList>
    </citation>
    <scope>NUCLEOTIDE SEQUENCE [LARGE SCALE GENOMIC DNA]</scope>
    <source>
        <strain evidence="15">PB2801</strain>
    </source>
</reference>
<dbReference type="PROSITE" id="PS51292">
    <property type="entry name" value="ZF_RING_CH"/>
    <property type="match status" value="1"/>
</dbReference>
<dbReference type="STRING" id="135651.G0PCH6"/>
<dbReference type="GO" id="GO:0004842">
    <property type="term" value="F:ubiquitin-protein transferase activity"/>
    <property type="evidence" value="ECO:0007669"/>
    <property type="project" value="TreeGrafter"/>
</dbReference>
<keyword evidence="6" id="KW-0833">Ubl conjugation pathway</keyword>
<dbReference type="EMBL" id="GL380242">
    <property type="protein sequence ID" value="EGT51116.1"/>
    <property type="molecule type" value="Genomic_DNA"/>
</dbReference>
<dbReference type="eggNOG" id="KOG1609">
    <property type="taxonomic scope" value="Eukaryota"/>
</dbReference>
<dbReference type="OrthoDB" id="273089at2759"/>
<protein>
    <submittedName>
        <fullName evidence="14">Uncharacterized protein</fullName>
    </submittedName>
</protein>
<dbReference type="FunCoup" id="G0PCH6">
    <property type="interactions" value="14"/>
</dbReference>
<dbReference type="PROSITE" id="PS50089">
    <property type="entry name" value="ZF_RING_2"/>
    <property type="match status" value="1"/>
</dbReference>
<evidence type="ECO:0000256" key="6">
    <source>
        <dbReference type="ARBA" id="ARBA00022786"/>
    </source>
</evidence>
<name>G0PCH6_CAEBE</name>
<evidence type="ECO:0000256" key="7">
    <source>
        <dbReference type="ARBA" id="ARBA00022833"/>
    </source>
</evidence>
<dbReference type="GO" id="GO:0016567">
    <property type="term" value="P:protein ubiquitination"/>
    <property type="evidence" value="ECO:0007669"/>
    <property type="project" value="TreeGrafter"/>
</dbReference>
<organism evidence="15">
    <name type="scientific">Caenorhabditis brenneri</name>
    <name type="common">Nematode worm</name>
    <dbReference type="NCBI Taxonomy" id="135651"/>
    <lineage>
        <taxon>Eukaryota</taxon>
        <taxon>Metazoa</taxon>
        <taxon>Ecdysozoa</taxon>
        <taxon>Nematoda</taxon>
        <taxon>Chromadorea</taxon>
        <taxon>Rhabditida</taxon>
        <taxon>Rhabditina</taxon>
        <taxon>Rhabditomorpha</taxon>
        <taxon>Rhabditoidea</taxon>
        <taxon>Rhabditidae</taxon>
        <taxon>Peloderinae</taxon>
        <taxon>Caenorhabditis</taxon>
    </lineage>
</organism>
<keyword evidence="7" id="KW-0862">Zinc</keyword>
<feature type="domain" description="RING-CH-type" evidence="13">
    <location>
        <begin position="5"/>
        <end position="74"/>
    </location>
</feature>
<dbReference type="Pfam" id="PF12906">
    <property type="entry name" value="RINGv"/>
    <property type="match status" value="1"/>
</dbReference>
<evidence type="ECO:0000256" key="11">
    <source>
        <dbReference type="SAM" id="Phobius"/>
    </source>
</evidence>
<accession>G0PCH6</accession>
<evidence type="ECO:0000256" key="2">
    <source>
        <dbReference type="ARBA" id="ARBA00022679"/>
    </source>
</evidence>
<keyword evidence="5 10" id="KW-0863">Zinc-finger</keyword>
<evidence type="ECO:0000259" key="13">
    <source>
        <dbReference type="PROSITE" id="PS51292"/>
    </source>
</evidence>
<feature type="domain" description="RING-type" evidence="12">
    <location>
        <begin position="13"/>
        <end position="68"/>
    </location>
</feature>
<keyword evidence="9 11" id="KW-0472">Membrane</keyword>
<evidence type="ECO:0000259" key="12">
    <source>
        <dbReference type="PROSITE" id="PS50089"/>
    </source>
</evidence>
<feature type="transmembrane region" description="Helical" evidence="11">
    <location>
        <begin position="102"/>
        <end position="127"/>
    </location>
</feature>
<keyword evidence="8 11" id="KW-1133">Transmembrane helix</keyword>
<evidence type="ECO:0000313" key="14">
    <source>
        <dbReference type="EMBL" id="EGT51116.1"/>
    </source>
</evidence>
<dbReference type="GO" id="GO:0016020">
    <property type="term" value="C:membrane"/>
    <property type="evidence" value="ECO:0007669"/>
    <property type="project" value="UniProtKB-SubCell"/>
</dbReference>
<dbReference type="GO" id="GO:0008270">
    <property type="term" value="F:zinc ion binding"/>
    <property type="evidence" value="ECO:0007669"/>
    <property type="project" value="UniProtKB-KW"/>
</dbReference>
<dbReference type="InParanoid" id="G0PCH6"/>
<evidence type="ECO:0000256" key="3">
    <source>
        <dbReference type="ARBA" id="ARBA00022692"/>
    </source>
</evidence>
<dbReference type="Gene3D" id="3.30.40.10">
    <property type="entry name" value="Zinc/RING finger domain, C3HC4 (zinc finger)"/>
    <property type="match status" value="1"/>
</dbReference>
<keyword evidence="2" id="KW-0808">Transferase</keyword>
<keyword evidence="3 11" id="KW-0812">Transmembrane</keyword>
<dbReference type="HOGENOM" id="CLU_057923_0_0_1"/>
<dbReference type="SMART" id="SM00744">
    <property type="entry name" value="RINGv"/>
    <property type="match status" value="1"/>
</dbReference>
<evidence type="ECO:0000313" key="15">
    <source>
        <dbReference type="Proteomes" id="UP000008068"/>
    </source>
</evidence>
<evidence type="ECO:0000256" key="10">
    <source>
        <dbReference type="PROSITE-ProRule" id="PRU00175"/>
    </source>
</evidence>